<dbReference type="PANTHER" id="PTHR34408">
    <property type="entry name" value="FAMILY PROTEIN, PUTATIVE-RELATED"/>
    <property type="match status" value="1"/>
</dbReference>
<reference evidence="3 4" key="1">
    <citation type="submission" date="2017-06" db="EMBL/GenBank/DDBJ databases">
        <title>Genome sequencing of cyanobaciteial culture collection at National Institute for Environmental Studies (NIES).</title>
        <authorList>
            <person name="Hirose Y."/>
            <person name="Shimura Y."/>
            <person name="Fujisawa T."/>
            <person name="Nakamura Y."/>
            <person name="Kawachi M."/>
        </authorList>
    </citation>
    <scope>NUCLEOTIDE SEQUENCE [LARGE SCALE GENOMIC DNA]</scope>
    <source>
        <strain evidence="3 4">NIES-267</strain>
    </source>
</reference>
<dbReference type="InterPro" id="IPR036365">
    <property type="entry name" value="PGBD-like_sf"/>
</dbReference>
<dbReference type="PANTHER" id="PTHR34408:SF1">
    <property type="entry name" value="GLYCOSYL HYDROLASE FAMILY 19 DOMAIN-CONTAINING PROTEIN HI_1415"/>
    <property type="match status" value="1"/>
</dbReference>
<dbReference type="PROSITE" id="PS51781">
    <property type="entry name" value="SH3B"/>
    <property type="match status" value="1"/>
</dbReference>
<keyword evidence="4" id="KW-1185">Reference proteome</keyword>
<dbReference type="InterPro" id="IPR003646">
    <property type="entry name" value="SH3-like_bac-type"/>
</dbReference>
<dbReference type="AlphaFoldDB" id="A0A1Z4M199"/>
<dbReference type="Pfam" id="PF08239">
    <property type="entry name" value="SH3_3"/>
    <property type="match status" value="1"/>
</dbReference>
<dbReference type="Pfam" id="PF01471">
    <property type="entry name" value="PG_binding_1"/>
    <property type="match status" value="1"/>
</dbReference>
<dbReference type="SUPFAM" id="SSF47090">
    <property type="entry name" value="PGBD-like"/>
    <property type="match status" value="1"/>
</dbReference>
<dbReference type="InterPro" id="IPR052354">
    <property type="entry name" value="Cell_Wall_Dynamics_Protein"/>
</dbReference>
<dbReference type="OrthoDB" id="9813368at2"/>
<evidence type="ECO:0000256" key="1">
    <source>
        <dbReference type="SAM" id="SignalP"/>
    </source>
</evidence>
<keyword evidence="1" id="KW-0732">Signal</keyword>
<evidence type="ECO:0000313" key="3">
    <source>
        <dbReference type="EMBL" id="BAY87237.1"/>
    </source>
</evidence>
<proteinExistence type="predicted"/>
<dbReference type="InterPro" id="IPR002477">
    <property type="entry name" value="Peptidoglycan-bd-like"/>
</dbReference>
<feature type="domain" description="SH3b" evidence="2">
    <location>
        <begin position="111"/>
        <end position="173"/>
    </location>
</feature>
<sequence>MLIVNKLSKFFISAAIATTVMTAASAAQAQTLRQGSTGYNVRTIQTELRNRGYFPRNVRSTGYYGSITKRAVMNFQRENGLRMTGIAGPATLRAMGYGGVGGSNPVNQFYGANGVVRVNSRLNVRSGPGTEYRVLGTLPPGQSVSLVNEQNGWYQLETPEGEYWVHSNYISVR</sequence>
<dbReference type="SMART" id="SM00287">
    <property type="entry name" value="SH3b"/>
    <property type="match status" value="1"/>
</dbReference>
<gene>
    <name evidence="3" type="ORF">NIES267_67560</name>
</gene>
<protein>
    <recommendedName>
        <fullName evidence="2">SH3b domain-containing protein</fullName>
    </recommendedName>
</protein>
<organism evidence="3 4">
    <name type="scientific">Calothrix parasitica NIES-267</name>
    <dbReference type="NCBI Taxonomy" id="1973488"/>
    <lineage>
        <taxon>Bacteria</taxon>
        <taxon>Bacillati</taxon>
        <taxon>Cyanobacteriota</taxon>
        <taxon>Cyanophyceae</taxon>
        <taxon>Nostocales</taxon>
        <taxon>Calotrichaceae</taxon>
        <taxon>Calothrix</taxon>
    </lineage>
</organism>
<dbReference type="Proteomes" id="UP000218418">
    <property type="component" value="Chromosome"/>
</dbReference>
<evidence type="ECO:0000259" key="2">
    <source>
        <dbReference type="PROSITE" id="PS51781"/>
    </source>
</evidence>
<dbReference type="Gene3D" id="2.30.30.40">
    <property type="entry name" value="SH3 Domains"/>
    <property type="match status" value="1"/>
</dbReference>
<name>A0A1Z4M199_9CYAN</name>
<evidence type="ECO:0000313" key="4">
    <source>
        <dbReference type="Proteomes" id="UP000218418"/>
    </source>
</evidence>
<dbReference type="Gene3D" id="1.10.101.10">
    <property type="entry name" value="PGBD-like superfamily/PGBD"/>
    <property type="match status" value="1"/>
</dbReference>
<feature type="chain" id="PRO_5012599731" description="SH3b domain-containing protein" evidence="1">
    <location>
        <begin position="30"/>
        <end position="173"/>
    </location>
</feature>
<dbReference type="EMBL" id="AP018227">
    <property type="protein sequence ID" value="BAY87237.1"/>
    <property type="molecule type" value="Genomic_DNA"/>
</dbReference>
<accession>A0A1Z4M199</accession>
<feature type="signal peptide" evidence="1">
    <location>
        <begin position="1"/>
        <end position="29"/>
    </location>
</feature>
<dbReference type="InterPro" id="IPR036366">
    <property type="entry name" value="PGBDSf"/>
</dbReference>